<protein>
    <submittedName>
        <fullName evidence="1">Uncharacterized protein</fullName>
    </submittedName>
</protein>
<proteinExistence type="predicted"/>
<evidence type="ECO:0000313" key="2">
    <source>
        <dbReference type="Proteomes" id="UP001595645"/>
    </source>
</evidence>
<comment type="caution">
    <text evidence="1">The sequence shown here is derived from an EMBL/GenBank/DDBJ whole genome shotgun (WGS) entry which is preliminary data.</text>
</comment>
<organism evidence="1 2">
    <name type="scientific">Amycolatopsis speibonae</name>
    <dbReference type="NCBI Taxonomy" id="1450224"/>
    <lineage>
        <taxon>Bacteria</taxon>
        <taxon>Bacillati</taxon>
        <taxon>Actinomycetota</taxon>
        <taxon>Actinomycetes</taxon>
        <taxon>Pseudonocardiales</taxon>
        <taxon>Pseudonocardiaceae</taxon>
        <taxon>Amycolatopsis</taxon>
    </lineage>
</organism>
<gene>
    <name evidence="1" type="ORF">ACFOSH_14200</name>
</gene>
<name>A0ABV7NX00_9PSEU</name>
<dbReference type="EMBL" id="JBHRWK010000019">
    <property type="protein sequence ID" value="MFC3450588.1"/>
    <property type="molecule type" value="Genomic_DNA"/>
</dbReference>
<evidence type="ECO:0000313" key="1">
    <source>
        <dbReference type="EMBL" id="MFC3450588.1"/>
    </source>
</evidence>
<sequence>MNGLVLPTASDLEADLTDVRSAKISAYHFPLVEGEGAPEYSELNGR</sequence>
<dbReference type="RefSeq" id="WP_378239311.1">
    <property type="nucleotide sequence ID" value="NZ_JBHRWK010000019.1"/>
</dbReference>
<dbReference type="Proteomes" id="UP001595645">
    <property type="component" value="Unassembled WGS sequence"/>
</dbReference>
<accession>A0ABV7NX00</accession>
<keyword evidence="2" id="KW-1185">Reference proteome</keyword>
<reference evidence="2" key="1">
    <citation type="journal article" date="2019" name="Int. J. Syst. Evol. Microbiol.">
        <title>The Global Catalogue of Microorganisms (GCM) 10K type strain sequencing project: providing services to taxonomists for standard genome sequencing and annotation.</title>
        <authorList>
            <consortium name="The Broad Institute Genomics Platform"/>
            <consortium name="The Broad Institute Genome Sequencing Center for Infectious Disease"/>
            <person name="Wu L."/>
            <person name="Ma J."/>
        </authorList>
    </citation>
    <scope>NUCLEOTIDE SEQUENCE [LARGE SCALE GENOMIC DNA]</scope>
    <source>
        <strain evidence="2">CGMCC 4.7676</strain>
    </source>
</reference>